<keyword evidence="4" id="KW-0539">Nucleus</keyword>
<gene>
    <name evidence="6" type="ORF">SSX86_032281</name>
</gene>
<protein>
    <recommendedName>
        <fullName evidence="8">HMG box domain-containing protein</fullName>
    </recommendedName>
</protein>
<dbReference type="InterPro" id="IPR031061">
    <property type="entry name" value="HMGB_plant"/>
</dbReference>
<sequence length="103" mass="11476">MLFKHNEEDEDGLCLQNSGAQRCPPTAFFIFMEQFRKDNKISFPDNKSISEKAPYVATAAKKKAEYEIAMKPYLNDEINESASTSKSSSSSNTHDDVEGEASS</sequence>
<keyword evidence="3" id="KW-0238">DNA-binding</keyword>
<comment type="subcellular location">
    <subcellularLocation>
        <location evidence="1">Nucleus</location>
    </subcellularLocation>
</comment>
<accession>A0AAP0C7G6</accession>
<name>A0AAP0C7G6_9ASTR</name>
<dbReference type="GO" id="GO:0005634">
    <property type="term" value="C:nucleus"/>
    <property type="evidence" value="ECO:0007669"/>
    <property type="project" value="UniProtKB-SubCell"/>
</dbReference>
<dbReference type="AlphaFoldDB" id="A0AAP0C7G6"/>
<feature type="compositionally biased region" description="Low complexity" evidence="5">
    <location>
        <begin position="81"/>
        <end position="91"/>
    </location>
</feature>
<comment type="similarity">
    <text evidence="2">Belongs to the HMGB family.</text>
</comment>
<organism evidence="6 7">
    <name type="scientific">Deinandra increscens subsp. villosa</name>
    <dbReference type="NCBI Taxonomy" id="3103831"/>
    <lineage>
        <taxon>Eukaryota</taxon>
        <taxon>Viridiplantae</taxon>
        <taxon>Streptophyta</taxon>
        <taxon>Embryophyta</taxon>
        <taxon>Tracheophyta</taxon>
        <taxon>Spermatophyta</taxon>
        <taxon>Magnoliopsida</taxon>
        <taxon>eudicotyledons</taxon>
        <taxon>Gunneridae</taxon>
        <taxon>Pentapetalae</taxon>
        <taxon>asterids</taxon>
        <taxon>campanulids</taxon>
        <taxon>Asterales</taxon>
        <taxon>Asteraceae</taxon>
        <taxon>Asteroideae</taxon>
        <taxon>Heliantheae alliance</taxon>
        <taxon>Madieae</taxon>
        <taxon>Madiinae</taxon>
        <taxon>Deinandra</taxon>
    </lineage>
</organism>
<evidence type="ECO:0008006" key="8">
    <source>
        <dbReference type="Google" id="ProtNLM"/>
    </source>
</evidence>
<evidence type="ECO:0000256" key="2">
    <source>
        <dbReference type="ARBA" id="ARBA00008774"/>
    </source>
</evidence>
<dbReference type="PANTHER" id="PTHR46261">
    <property type="entry name" value="HIGH MOBILITY GROUP B PROTEIN 4-RELATED"/>
    <property type="match status" value="1"/>
</dbReference>
<evidence type="ECO:0000256" key="5">
    <source>
        <dbReference type="SAM" id="MobiDB-lite"/>
    </source>
</evidence>
<dbReference type="InterPro" id="IPR036910">
    <property type="entry name" value="HMG_box_dom_sf"/>
</dbReference>
<evidence type="ECO:0000256" key="4">
    <source>
        <dbReference type="ARBA" id="ARBA00023242"/>
    </source>
</evidence>
<feature type="region of interest" description="Disordered" evidence="5">
    <location>
        <begin position="79"/>
        <end position="103"/>
    </location>
</feature>
<dbReference type="EMBL" id="JBCNJP010010230">
    <property type="protein sequence ID" value="KAK9048752.1"/>
    <property type="molecule type" value="Genomic_DNA"/>
</dbReference>
<evidence type="ECO:0000313" key="6">
    <source>
        <dbReference type="EMBL" id="KAK9048752.1"/>
    </source>
</evidence>
<proteinExistence type="inferred from homology"/>
<keyword evidence="7" id="KW-1185">Reference proteome</keyword>
<comment type="caution">
    <text evidence="6">The sequence shown here is derived from an EMBL/GenBank/DDBJ whole genome shotgun (WGS) entry which is preliminary data.</text>
</comment>
<dbReference type="SUPFAM" id="SSF47095">
    <property type="entry name" value="HMG-box"/>
    <property type="match status" value="1"/>
</dbReference>
<evidence type="ECO:0000256" key="3">
    <source>
        <dbReference type="ARBA" id="ARBA00023125"/>
    </source>
</evidence>
<evidence type="ECO:0000256" key="1">
    <source>
        <dbReference type="ARBA" id="ARBA00004123"/>
    </source>
</evidence>
<evidence type="ECO:0000313" key="7">
    <source>
        <dbReference type="Proteomes" id="UP001408789"/>
    </source>
</evidence>
<reference evidence="6 7" key="1">
    <citation type="submission" date="2024-04" db="EMBL/GenBank/DDBJ databases">
        <title>The reference genome of an endangered Asteraceae, Deinandra increscens subsp. villosa, native to the Central Coast of California.</title>
        <authorList>
            <person name="Guilliams M."/>
            <person name="Hasenstab-Lehman K."/>
            <person name="Meyer R."/>
            <person name="Mcevoy S."/>
        </authorList>
    </citation>
    <scope>NUCLEOTIDE SEQUENCE [LARGE SCALE GENOMIC DNA]</scope>
    <source>
        <tissue evidence="6">Leaf</tissue>
    </source>
</reference>
<dbReference type="Proteomes" id="UP001408789">
    <property type="component" value="Unassembled WGS sequence"/>
</dbReference>
<dbReference type="PANTHER" id="PTHR46261:SF32">
    <property type="entry name" value="HIGH MOBILITY GROUP B PROTEIN 3-LIKE"/>
    <property type="match status" value="1"/>
</dbReference>
<dbReference type="GO" id="GO:0003677">
    <property type="term" value="F:DNA binding"/>
    <property type="evidence" value="ECO:0007669"/>
    <property type="project" value="UniProtKB-KW"/>
</dbReference>